<dbReference type="RefSeq" id="WP_284319299.1">
    <property type="nucleotide sequence ID" value="NZ_BSOB01000005.1"/>
</dbReference>
<reference evidence="3" key="1">
    <citation type="journal article" date="2019" name="Int. J. Syst. Evol. Microbiol.">
        <title>The Global Catalogue of Microorganisms (GCM) 10K type strain sequencing project: providing services to taxonomists for standard genome sequencing and annotation.</title>
        <authorList>
            <consortium name="The Broad Institute Genomics Platform"/>
            <consortium name="The Broad Institute Genome Sequencing Center for Infectious Disease"/>
            <person name="Wu L."/>
            <person name="Ma J."/>
        </authorList>
    </citation>
    <scope>NUCLEOTIDE SEQUENCE [LARGE SCALE GENOMIC DNA]</scope>
    <source>
        <strain evidence="3">NBRC 111980</strain>
    </source>
</reference>
<protein>
    <recommendedName>
        <fullName evidence="1">Tse2 ADP-ribosyltransferase toxin domain-containing protein</fullName>
    </recommendedName>
</protein>
<dbReference type="Proteomes" id="UP001156670">
    <property type="component" value="Unassembled WGS sequence"/>
</dbReference>
<evidence type="ECO:0000313" key="2">
    <source>
        <dbReference type="EMBL" id="GLQ91530.1"/>
    </source>
</evidence>
<accession>A0ABQ5XLZ5</accession>
<dbReference type="EMBL" id="BSOB01000005">
    <property type="protein sequence ID" value="GLQ91530.1"/>
    <property type="molecule type" value="Genomic_DNA"/>
</dbReference>
<name>A0ABQ5XLZ5_9GAMM</name>
<keyword evidence="3" id="KW-1185">Reference proteome</keyword>
<proteinExistence type="predicted"/>
<dbReference type="InterPro" id="IPR041018">
    <property type="entry name" value="ADPRTs_Tse2"/>
</dbReference>
<sequence length="161" mass="17716">MSSATPFPAQGTVLWGVDVDLSREVFRSGAASKPNVDYLRFIDIENHQSDGRIAPEDGDKFMVEPGQGISLFLERMIPEGMVLMDAATWKNAGKDKKKISWWGIEQDKPIPVGLTLIYDGVPPGHCTLTTDKTRTVRAFLELVAMITFVSKGTDFVGPRSS</sequence>
<comment type="caution">
    <text evidence="2">The sequence shown here is derived from an EMBL/GenBank/DDBJ whole genome shotgun (WGS) entry which is preliminary data.</text>
</comment>
<gene>
    <name evidence="2" type="ORF">GCM10007901_04800</name>
</gene>
<organism evidence="2 3">
    <name type="scientific">Dyella acidisoli</name>
    <dbReference type="NCBI Taxonomy" id="1867834"/>
    <lineage>
        <taxon>Bacteria</taxon>
        <taxon>Pseudomonadati</taxon>
        <taxon>Pseudomonadota</taxon>
        <taxon>Gammaproteobacteria</taxon>
        <taxon>Lysobacterales</taxon>
        <taxon>Rhodanobacteraceae</taxon>
        <taxon>Dyella</taxon>
    </lineage>
</organism>
<evidence type="ECO:0000313" key="3">
    <source>
        <dbReference type="Proteomes" id="UP001156670"/>
    </source>
</evidence>
<dbReference type="Pfam" id="PF18648">
    <property type="entry name" value="ADPRTs_Tse2"/>
    <property type="match status" value="1"/>
</dbReference>
<feature type="domain" description="Tse2 ADP-ribosyltransferase toxin" evidence="1">
    <location>
        <begin position="34"/>
        <end position="140"/>
    </location>
</feature>
<evidence type="ECO:0000259" key="1">
    <source>
        <dbReference type="Pfam" id="PF18648"/>
    </source>
</evidence>